<feature type="chain" id="PRO_5042968209" description="Long-chain fatty acid transport protein" evidence="13">
    <location>
        <begin position="26"/>
        <end position="456"/>
    </location>
</feature>
<keyword evidence="6" id="KW-0812">Transmembrane</keyword>
<keyword evidence="8" id="KW-0445">Lipid transport</keyword>
<keyword evidence="9" id="KW-0472">Membrane</keyword>
<evidence type="ECO:0000256" key="7">
    <source>
        <dbReference type="ARBA" id="ARBA00022729"/>
    </source>
</evidence>
<evidence type="ECO:0000256" key="13">
    <source>
        <dbReference type="SAM" id="SignalP"/>
    </source>
</evidence>
<dbReference type="SUPFAM" id="SSF56935">
    <property type="entry name" value="Porins"/>
    <property type="match status" value="1"/>
</dbReference>
<feature type="signal peptide" evidence="13">
    <location>
        <begin position="1"/>
        <end position="25"/>
    </location>
</feature>
<comment type="caution">
    <text evidence="14">The sequence shown here is derived from an EMBL/GenBank/DDBJ whole genome shotgun (WGS) entry which is preliminary data.</text>
</comment>
<proteinExistence type="inferred from homology"/>
<keyword evidence="10" id="KW-0998">Cell outer membrane</keyword>
<dbReference type="FunFam" id="2.40.160.60:FF:000001">
    <property type="entry name" value="Long-chain fatty acid transporter FadL"/>
    <property type="match status" value="1"/>
</dbReference>
<sequence length="456" mass="49957">MNRKNLFTRTALAAIVGTLSSYASAAGFQLNEYSTSALGRAFSGEGVIADDASVGSRNPAALTMFDRPEFSVGAIHINPSVDIKGKSPLSGASTNAGDIAPSALIPNIHFVAPINDKWAIGASGTTNFGLATDFKKDYPAGLIGGKTDLKTMNLNLSAGYRVNKQFSVGLGLNALYADAEITRHVGEAGKLLGGALSQDPKYQGLGYQELGRYLSGLSPSDRFAQLKGDAWGFGWNAGLLYEFDEDNRISFTYRSKVKVKFKDGDYQSDLKTIPLPGGNTIVGTEGGTIKGKLDLNLPEIWEFAAYHRVAPKWAVHYNLAYTSWSEFKELRATRKSDGQQLFNKEEGFRDAWRIALGTTYYHDDNWTFRTGIAFDDSPVPADKRSISIPDQDRFWLSAGATYAFNKDMSVDVGLAYMHGKKVTIKEKLSESLPLPAYEFESSGKAWLYGMNFNYRF</sequence>
<evidence type="ECO:0000256" key="2">
    <source>
        <dbReference type="ARBA" id="ARBA00008163"/>
    </source>
</evidence>
<evidence type="ECO:0000313" key="15">
    <source>
        <dbReference type="Proteomes" id="UP001171165"/>
    </source>
</evidence>
<evidence type="ECO:0000256" key="3">
    <source>
        <dbReference type="ARBA" id="ARBA00015869"/>
    </source>
</evidence>
<protein>
    <recommendedName>
        <fullName evidence="3">Long-chain fatty acid transport protein</fullName>
    </recommendedName>
    <alternativeName>
        <fullName evidence="12">Outer membrane FadL protein</fullName>
    </alternativeName>
    <alternativeName>
        <fullName evidence="11">Outer membrane flp protein</fullName>
    </alternativeName>
</protein>
<dbReference type="NCBIfam" id="NF007988">
    <property type="entry name" value="PRK10716.1"/>
    <property type="match status" value="1"/>
</dbReference>
<dbReference type="AlphaFoldDB" id="A0AAN3YSU0"/>
<evidence type="ECO:0000256" key="11">
    <source>
        <dbReference type="ARBA" id="ARBA00031886"/>
    </source>
</evidence>
<evidence type="ECO:0000256" key="10">
    <source>
        <dbReference type="ARBA" id="ARBA00023237"/>
    </source>
</evidence>
<dbReference type="PANTHER" id="PTHR35093:SF3">
    <property type="entry name" value="LONG-CHAIN FATTY ACID TRANSPORT PROTEIN"/>
    <property type="match status" value="1"/>
</dbReference>
<evidence type="ECO:0000256" key="9">
    <source>
        <dbReference type="ARBA" id="ARBA00023136"/>
    </source>
</evidence>
<comment type="similarity">
    <text evidence="2">Belongs to the OmpP1/FadL family.</text>
</comment>
<dbReference type="InterPro" id="IPR005017">
    <property type="entry name" value="OMPP1/FadL/TodX"/>
</dbReference>
<dbReference type="GO" id="GO:0015483">
    <property type="term" value="F:long-chain fatty acid transporting porin activity"/>
    <property type="evidence" value="ECO:0007669"/>
    <property type="project" value="TreeGrafter"/>
</dbReference>
<accession>A0AAN3YSU0</accession>
<reference evidence="14" key="1">
    <citation type="submission" date="2023-06" db="EMBL/GenBank/DDBJ databases">
        <authorList>
            <consortium name="Clinical and Environmental Microbiology Branch: Whole genome sequencing antimicrobial resistance pathogens in the healthcare setting"/>
        </authorList>
    </citation>
    <scope>NUCLEOTIDE SEQUENCE</scope>
    <source>
        <strain evidence="14">Microbial</strain>
    </source>
</reference>
<organism evidence="14 15">
    <name type="scientific">Proteus mirabilis</name>
    <dbReference type="NCBI Taxonomy" id="584"/>
    <lineage>
        <taxon>Bacteria</taxon>
        <taxon>Pseudomonadati</taxon>
        <taxon>Pseudomonadota</taxon>
        <taxon>Gammaproteobacteria</taxon>
        <taxon>Enterobacterales</taxon>
        <taxon>Morganellaceae</taxon>
        <taxon>Proteus</taxon>
    </lineage>
</organism>
<dbReference type="EMBL" id="ABKSPD020000002">
    <property type="protein sequence ID" value="EKW9774911.1"/>
    <property type="molecule type" value="Genomic_DNA"/>
</dbReference>
<evidence type="ECO:0000313" key="14">
    <source>
        <dbReference type="EMBL" id="EKW9774911.1"/>
    </source>
</evidence>
<evidence type="ECO:0000256" key="5">
    <source>
        <dbReference type="ARBA" id="ARBA00022452"/>
    </source>
</evidence>
<keyword evidence="4" id="KW-0813">Transport</keyword>
<evidence type="ECO:0000256" key="6">
    <source>
        <dbReference type="ARBA" id="ARBA00022692"/>
    </source>
</evidence>
<dbReference type="Pfam" id="PF03349">
    <property type="entry name" value="Toluene_X"/>
    <property type="match status" value="1"/>
</dbReference>
<evidence type="ECO:0000256" key="4">
    <source>
        <dbReference type="ARBA" id="ARBA00022448"/>
    </source>
</evidence>
<dbReference type="GO" id="GO:0009279">
    <property type="term" value="C:cell outer membrane"/>
    <property type="evidence" value="ECO:0007669"/>
    <property type="project" value="UniProtKB-SubCell"/>
</dbReference>
<dbReference type="Proteomes" id="UP001171165">
    <property type="component" value="Unassembled WGS sequence"/>
</dbReference>
<evidence type="ECO:0000256" key="1">
    <source>
        <dbReference type="ARBA" id="ARBA00004571"/>
    </source>
</evidence>
<keyword evidence="7 13" id="KW-0732">Signal</keyword>
<evidence type="ECO:0000256" key="12">
    <source>
        <dbReference type="ARBA" id="ARBA00033358"/>
    </source>
</evidence>
<evidence type="ECO:0000256" key="8">
    <source>
        <dbReference type="ARBA" id="ARBA00023055"/>
    </source>
</evidence>
<keyword evidence="5" id="KW-1134">Transmembrane beta strand</keyword>
<dbReference type="Gene3D" id="2.40.160.60">
    <property type="entry name" value="Outer membrane protein transport protein (OMPP1/FadL/TodX)"/>
    <property type="match status" value="1"/>
</dbReference>
<name>A0AAN3YSU0_PROMI</name>
<dbReference type="PANTHER" id="PTHR35093">
    <property type="entry name" value="OUTER MEMBRANE PROTEIN NMB0088-RELATED"/>
    <property type="match status" value="1"/>
</dbReference>
<comment type="subcellular location">
    <subcellularLocation>
        <location evidence="1">Cell outer membrane</location>
        <topology evidence="1">Multi-pass membrane protein</topology>
    </subcellularLocation>
</comment>
<dbReference type="RefSeq" id="WP_004250667.1">
    <property type="nucleotide sequence ID" value="NZ_CP122400.1"/>
</dbReference>
<gene>
    <name evidence="14" type="primary">fadL</name>
    <name evidence="14" type="ORF">PW210_000681</name>
</gene>